<dbReference type="OMA" id="ATWHRRE"/>
<proteinExistence type="predicted"/>
<reference evidence="2" key="1">
    <citation type="submission" date="2021-08" db="EMBL/GenBank/DDBJ databases">
        <title>WGS assembly of Ceratopteris richardii.</title>
        <authorList>
            <person name="Marchant D.B."/>
            <person name="Chen G."/>
            <person name="Jenkins J."/>
            <person name="Shu S."/>
            <person name="Leebens-Mack J."/>
            <person name="Grimwood J."/>
            <person name="Schmutz J."/>
            <person name="Soltis P."/>
            <person name="Soltis D."/>
            <person name="Chen Z.-H."/>
        </authorList>
    </citation>
    <scope>NUCLEOTIDE SEQUENCE</scope>
    <source>
        <strain evidence="2">Whitten #5841</strain>
        <tissue evidence="2">Leaf</tissue>
    </source>
</reference>
<dbReference type="PANTHER" id="PTHR33116">
    <property type="entry name" value="REVERSE TRANSCRIPTASE ZINC-BINDING DOMAIN-CONTAINING PROTEIN-RELATED-RELATED"/>
    <property type="match status" value="1"/>
</dbReference>
<keyword evidence="3" id="KW-1185">Reference proteome</keyword>
<evidence type="ECO:0000259" key="1">
    <source>
        <dbReference type="Pfam" id="PF13966"/>
    </source>
</evidence>
<evidence type="ECO:0000313" key="2">
    <source>
        <dbReference type="EMBL" id="KAH7422440.1"/>
    </source>
</evidence>
<protein>
    <recommendedName>
        <fullName evidence="1">Reverse transcriptase zinc-binding domain-containing protein</fullName>
    </recommendedName>
</protein>
<name>A0A8T2TIY2_CERRI</name>
<dbReference type="AlphaFoldDB" id="A0A8T2TIY2"/>
<accession>A0A8T2TIY2</accession>
<dbReference type="PANTHER" id="PTHR33116:SF66">
    <property type="entry name" value="REVERSE TRANSCRIPTASE ZINC-BINDING DOMAIN-CONTAINING PROTEIN"/>
    <property type="match status" value="1"/>
</dbReference>
<sequence>MASSLIINMGKSSLINIFAQHFHFPSWQGHKIECDIIFRHLGYPLGVNVSTKDQIQWVLCRIKSKLNSWHVAQWPLHIIIRIVQSFLQPYVMYYILLLDWKKCHLYAFDSLHKNFLWNKTHNRALVSSYWDFICEPKIKGGLGILQLHSHMMARRTAQFQIPLSIDASFPCRDWLFAKHTRWWNGRARTYYFSLLDRNDITFQCNIRWKMNKTLAWWYARFSTIWDSSLSFKMKVFMWRILVGHFTLGAFLSKHGIQGVCCPHCASYTETMRHDFWSCSHVAVSILEACRWSMAPYVLVDPDDSHDGSINEQQQEVLPLRAENLSLNRKRGKYFANCSTASFSLSDVSSR</sequence>
<dbReference type="Proteomes" id="UP000825935">
    <property type="component" value="Chromosome 12"/>
</dbReference>
<dbReference type="InterPro" id="IPR026960">
    <property type="entry name" value="RVT-Znf"/>
</dbReference>
<gene>
    <name evidence="2" type="ORF">KP509_12G008400</name>
</gene>
<comment type="caution">
    <text evidence="2">The sequence shown here is derived from an EMBL/GenBank/DDBJ whole genome shotgun (WGS) entry which is preliminary data.</text>
</comment>
<dbReference type="Pfam" id="PF13966">
    <property type="entry name" value="zf-RVT"/>
    <property type="match status" value="1"/>
</dbReference>
<evidence type="ECO:0000313" key="3">
    <source>
        <dbReference type="Proteomes" id="UP000825935"/>
    </source>
</evidence>
<feature type="domain" description="Reverse transcriptase zinc-binding" evidence="1">
    <location>
        <begin position="220"/>
        <end position="280"/>
    </location>
</feature>
<organism evidence="2 3">
    <name type="scientific">Ceratopteris richardii</name>
    <name type="common">Triangle waterfern</name>
    <dbReference type="NCBI Taxonomy" id="49495"/>
    <lineage>
        <taxon>Eukaryota</taxon>
        <taxon>Viridiplantae</taxon>
        <taxon>Streptophyta</taxon>
        <taxon>Embryophyta</taxon>
        <taxon>Tracheophyta</taxon>
        <taxon>Polypodiopsida</taxon>
        <taxon>Polypodiidae</taxon>
        <taxon>Polypodiales</taxon>
        <taxon>Pteridineae</taxon>
        <taxon>Pteridaceae</taxon>
        <taxon>Parkerioideae</taxon>
        <taxon>Ceratopteris</taxon>
    </lineage>
</organism>
<dbReference type="EMBL" id="CM035417">
    <property type="protein sequence ID" value="KAH7422440.1"/>
    <property type="molecule type" value="Genomic_DNA"/>
</dbReference>